<accession>A0ABP0FE15</accession>
<dbReference type="InterPro" id="IPR029021">
    <property type="entry name" value="Prot-tyrosine_phosphatase-like"/>
</dbReference>
<dbReference type="InterPro" id="IPR001849">
    <property type="entry name" value="PH_domain"/>
</dbReference>
<dbReference type="Pfam" id="PF06602">
    <property type="entry name" value="Myotub-related"/>
    <property type="match status" value="1"/>
</dbReference>
<protein>
    <recommendedName>
        <fullName evidence="6">Myotubularin-related protein 13</fullName>
    </recommendedName>
</protein>
<comment type="caution">
    <text evidence="4">The sequence shown here is derived from an EMBL/GenBank/DDBJ whole genome shotgun (WGS) entry which is preliminary data.</text>
</comment>
<dbReference type="SMART" id="SM00233">
    <property type="entry name" value="PH"/>
    <property type="match status" value="1"/>
</dbReference>
<dbReference type="PROSITE" id="PS51339">
    <property type="entry name" value="PPASE_MYOTUBULARIN"/>
    <property type="match status" value="1"/>
</dbReference>
<dbReference type="InterPro" id="IPR011993">
    <property type="entry name" value="PH-like_dom_sf"/>
</dbReference>
<dbReference type="Proteomes" id="UP001642483">
    <property type="component" value="Unassembled WGS sequence"/>
</dbReference>
<keyword evidence="5" id="KW-1185">Reference proteome</keyword>
<evidence type="ECO:0000259" key="2">
    <source>
        <dbReference type="PROSITE" id="PS50003"/>
    </source>
</evidence>
<dbReference type="SUPFAM" id="SSF50729">
    <property type="entry name" value="PH domain-like"/>
    <property type="match status" value="1"/>
</dbReference>
<dbReference type="CDD" id="cd01235">
    <property type="entry name" value="PH_Sbf1_hMTMR5"/>
    <property type="match status" value="1"/>
</dbReference>
<dbReference type="InterPro" id="IPR022096">
    <property type="entry name" value="SBF1/SBF2"/>
</dbReference>
<comment type="similarity">
    <text evidence="1">Belongs to the protein-tyrosine phosphatase family. Non-receptor class myotubularin subfamily.</text>
</comment>
<evidence type="ECO:0000313" key="4">
    <source>
        <dbReference type="EMBL" id="CAK8676971.1"/>
    </source>
</evidence>
<dbReference type="PANTHER" id="PTHR10807">
    <property type="entry name" value="MYOTUBULARIN-RELATED"/>
    <property type="match status" value="1"/>
</dbReference>
<dbReference type="InterPro" id="IPR010569">
    <property type="entry name" value="Myotubularin-like_Pase_dom"/>
</dbReference>
<evidence type="ECO:0008006" key="6">
    <source>
        <dbReference type="Google" id="ProtNLM"/>
    </source>
</evidence>
<evidence type="ECO:0000313" key="5">
    <source>
        <dbReference type="Proteomes" id="UP001642483"/>
    </source>
</evidence>
<name>A0ABP0FE15_CLALP</name>
<feature type="domain" description="PH" evidence="2">
    <location>
        <begin position="1446"/>
        <end position="1550"/>
    </location>
</feature>
<gene>
    <name evidence="4" type="ORF">CVLEPA_LOCUS6383</name>
</gene>
<organism evidence="4 5">
    <name type="scientific">Clavelina lepadiformis</name>
    <name type="common">Light-bulb sea squirt</name>
    <name type="synonym">Ascidia lepadiformis</name>
    <dbReference type="NCBI Taxonomy" id="159417"/>
    <lineage>
        <taxon>Eukaryota</taxon>
        <taxon>Metazoa</taxon>
        <taxon>Chordata</taxon>
        <taxon>Tunicata</taxon>
        <taxon>Ascidiacea</taxon>
        <taxon>Aplousobranchia</taxon>
        <taxon>Clavelinidae</taxon>
        <taxon>Clavelina</taxon>
    </lineage>
</organism>
<proteinExistence type="inferred from homology"/>
<dbReference type="PROSITE" id="PS50003">
    <property type="entry name" value="PH_DOMAIN"/>
    <property type="match status" value="1"/>
</dbReference>
<dbReference type="SUPFAM" id="SSF52799">
    <property type="entry name" value="(Phosphotyrosine protein) phosphatases II"/>
    <property type="match status" value="1"/>
</dbReference>
<dbReference type="Gene3D" id="2.30.29.30">
    <property type="entry name" value="Pleckstrin-homology domain (PH domain)/Phosphotyrosine-binding domain (PTB)"/>
    <property type="match status" value="1"/>
</dbReference>
<dbReference type="PANTHER" id="PTHR10807:SF109">
    <property type="entry name" value="SET DOMAIN BINDING FACTOR, ISOFORM A"/>
    <property type="match status" value="1"/>
</dbReference>
<sequence>MMGYRSCLQVCRIHPKPIIRFQKELYLAIKGFGALNKPSYDFVPKLLESQAFSLFVQENGPPYRKTHLFDEVVMETEKLQTDFANVYHTLKHVKELASQLYFNENPNHFPITEKIPKPSESSHKRKKQVAFPKLSVTAVQAFMEENRTTVNKDKPYTHYSERCKHVNERDHVSPFKLHGSITSNSRRLEVLKNCLSFIFENKTLEIKKIIQAVIRALKSRSIRSALLSILEEYSKTQAQLDNQQFDYIARLTNAALQDSYGQLDENSLASGLLQVATTFNRKLQPTVTQFMYTVIQDHPVWSTSGFWEKAFFSDVQEEIYRLYNSTEKATVSKFATSSSNASSISTPKHLDDSDLNDIENHSWRCMKIAAIQLENWKEHSSTQQQNISAAEEGVVFSQAMHVAQQMVFMLVPLDSSSVNRGKFLRAATGDETSSNSFFTGSLPGSINGSMDDEAMYDNSKAEESDLANTVVKFISKFVDRACTEASITSEHTTMLLNKIPAMVHMQFESLQDVCLESKRLPPMTKPKLLQPKLIGGEFLVMKKPLRAYLGADGFATGTKGPIFLPAEGALFFSNYRVLFIGTPCDPLAAEQVVMRFFPISTLLKIKSLDTHDFHSSSHPEINSQLGIQLVSCTFELLLVAFDEEVSAEQRETLENEIMAWRYPDAVEKTFAIASTKSPQNTTSSTMIRYKPETTKISSAKTIYKQAKRKVGLNKTNRLSQLIPQDNKGHTSFPPDNKHSTLLSLNQFPVVGEATKKFLSNKETIQSLGKCSCEEDYKRLGLIGTDENRFRITRVNRMFDVCQSYPASVVVPLSISDEQLKSLSHCHHHGRFPCVVWKHPSSNAVLVCSSAIRNRTASTLFKRGHSTPMLSDEGTLGSSSEEERFLLSIASIMSPQASTSVVDSQVSRTDKEAHFRPLSAINPAGSTYSGRMLKNRKWGSLARSNGKAAIENMKKSPHSDRKVQSATQFSMHGISNGTLLQENLHSVPNKAQLYVLVDKSQLKNMKHEQSGRVVFVAVDLPEPKHIRASFKTLLKSCLPVDSAVSTSSHSQSVQTTTPRFLKGVQDSHWLEQVSQLILAAGTVIDIMDINGASVMLAVDDGADAGPQLSSLAQLLMDPYYRTITGFQTLVQKEWLSFGHRFFHRNRFNNVDSSGFTPVFLTFLDAVYQVLCQFPLSFEFNSFYLEVIAYHSASNRFNTFLLDSDLERLDVGVLFDNKSAQRTSPERSSHRRPTKSLWDYIQEADNQSAVFLNPLYCSNSSEILRPVGVVYSLQIWPYYTRESLSEGPPYDSLLGELAAGTGHNQEDTTETSGVWGAVTGRRVVNHCYDNVFDAEPDSIKMLLKEINTLNDELGISSTSWKTLWKECCASQFSTCMLPQSRKKVQCDIKKLNAQRTVKVISRRVIREESLALEKIPEVGPHSDNVSLQNDDIDAVSLFEQFRTNAIEVRTYEGSLWKQGAYMKQWKLRFFVLDTTKHELRQYENRGDITCKSIIDLKDLESVEILDSISGAPKGTKEKSYLQVKTSKRFYHFIADDQEAAREWMDNLQAALQ</sequence>
<evidence type="ECO:0000256" key="1">
    <source>
        <dbReference type="ARBA" id="ARBA00007471"/>
    </source>
</evidence>
<feature type="domain" description="Myotubularin phosphatase" evidence="3">
    <location>
        <begin position="766"/>
        <end position="1278"/>
    </location>
</feature>
<dbReference type="EMBL" id="CAWYQH010000035">
    <property type="protein sequence ID" value="CAK8676971.1"/>
    <property type="molecule type" value="Genomic_DNA"/>
</dbReference>
<evidence type="ECO:0000259" key="3">
    <source>
        <dbReference type="PROSITE" id="PS51339"/>
    </source>
</evidence>
<reference evidence="4 5" key="1">
    <citation type="submission" date="2024-02" db="EMBL/GenBank/DDBJ databases">
        <authorList>
            <person name="Daric V."/>
            <person name="Darras S."/>
        </authorList>
    </citation>
    <scope>NUCLEOTIDE SEQUENCE [LARGE SCALE GENOMIC DNA]</scope>
</reference>
<dbReference type="Pfam" id="PF12335">
    <property type="entry name" value="SBF2"/>
    <property type="match status" value="1"/>
</dbReference>
<dbReference type="Pfam" id="PF00169">
    <property type="entry name" value="PH"/>
    <property type="match status" value="1"/>
</dbReference>
<dbReference type="InterPro" id="IPR030564">
    <property type="entry name" value="Myotubularin"/>
</dbReference>